<keyword evidence="2" id="KW-1185">Reference proteome</keyword>
<protein>
    <submittedName>
        <fullName evidence="1">Uncharacterized protein</fullName>
    </submittedName>
</protein>
<dbReference type="AlphaFoldDB" id="A0A2Z5G6T4"/>
<dbReference type="EMBL" id="CP030840">
    <property type="protein sequence ID" value="AXC14699.1"/>
    <property type="molecule type" value="Genomic_DNA"/>
</dbReference>
<accession>A0A2Z5G6T4</accession>
<gene>
    <name evidence="1" type="ORF">ACPOL_5451</name>
</gene>
<dbReference type="OrthoDB" id="108756at2"/>
<organism evidence="1 2">
    <name type="scientific">Acidisarcina polymorpha</name>
    <dbReference type="NCBI Taxonomy" id="2211140"/>
    <lineage>
        <taxon>Bacteria</taxon>
        <taxon>Pseudomonadati</taxon>
        <taxon>Acidobacteriota</taxon>
        <taxon>Terriglobia</taxon>
        <taxon>Terriglobales</taxon>
        <taxon>Acidobacteriaceae</taxon>
        <taxon>Acidisarcina</taxon>
    </lineage>
</organism>
<sequence>MGVLEAEMDDGNEVTHYYHANADAFGGVLERPFNLTLPVLAASSLPSVGGYHSARADNVRVAEMISVKSAYTQVGGTKNHKDGSFTTFVRSVVEDLNIKDVFHAERIALELQTEHPPKDHYPTVSFKNTEYRGLRAGDCTFEPQLRLDICDRNGGKNYPKNPYLTDSKLLKYAKNQSKKIADGCSSSEMRKVPVFDRLFQRHSGDGPNSGAKIKQRGNVIVSVVDGIVTTGSFAGKTGGHVIDIPGFGRIYLGELLVHHNSFDLTLLRVELGCPTQGNVAVAHGSANGSNSGGNR</sequence>
<dbReference type="KEGG" id="abas:ACPOL_5451"/>
<evidence type="ECO:0000313" key="2">
    <source>
        <dbReference type="Proteomes" id="UP000253606"/>
    </source>
</evidence>
<evidence type="ECO:0000313" key="1">
    <source>
        <dbReference type="EMBL" id="AXC14699.1"/>
    </source>
</evidence>
<name>A0A2Z5G6T4_9BACT</name>
<proteinExistence type="predicted"/>
<reference evidence="1 2" key="1">
    <citation type="journal article" date="2018" name="Front. Microbiol.">
        <title>Hydrolytic Capabilities as a Key to Environmental Success: Chitinolytic and Cellulolytic Acidobacteria From Acidic Sub-arctic Soils and Boreal Peatlands.</title>
        <authorList>
            <person name="Belova S.E."/>
            <person name="Ravin N.V."/>
            <person name="Pankratov T.A."/>
            <person name="Rakitin A.L."/>
            <person name="Ivanova A.A."/>
            <person name="Beletsky A.V."/>
            <person name="Mardanov A.V."/>
            <person name="Sinninghe Damste J.S."/>
            <person name="Dedysh S.N."/>
        </authorList>
    </citation>
    <scope>NUCLEOTIDE SEQUENCE [LARGE SCALE GENOMIC DNA]</scope>
    <source>
        <strain evidence="1 2">SBC82</strain>
    </source>
</reference>
<dbReference type="RefSeq" id="WP_150133125.1">
    <property type="nucleotide sequence ID" value="NZ_CP030840.1"/>
</dbReference>
<dbReference type="Proteomes" id="UP000253606">
    <property type="component" value="Chromosome"/>
</dbReference>